<sequence>MKKIIGLLTILFMAGMMFANGSKESSSKGPYKMKFGNTAGEKDTQTMGLYEVAKRLNASGLFAVEVFPSSALGDTDDIVEQGLQGAPVLTVTDPGRIMSYINDFGVIQMPYMFEDASGLNDLIQTPLYKEWEKQFEKKFGLKLITSNWYSGARNFVCDKEINKPSDLKGLKIRTIGSPLYTESIKAMGAVPTPMAWSEVYSAIQQKAIDGAEVQTPSSYATRLYEISKVTNKTGHFQLIGCVVMGADVFNSWSKEAQDLFVKTFREVGTENQALVKKLTVEYEKEMAAKGMIIRDLDKTPFIEAVQPVYATLGYTKLRDELFKQLGKK</sequence>
<dbReference type="CDD" id="cd13669">
    <property type="entry name" value="PBP2_TRAP_TM0322_like"/>
    <property type="match status" value="1"/>
</dbReference>
<dbReference type="PANTHER" id="PTHR33376:SF3">
    <property type="entry name" value="C4-DICARBOXYLATE-BINDING PROTEIN"/>
    <property type="match status" value="1"/>
</dbReference>
<name>A0A975F052_9SPIR</name>
<evidence type="ECO:0000313" key="3">
    <source>
        <dbReference type="EMBL" id="QTQ11947.1"/>
    </source>
</evidence>
<gene>
    <name evidence="3" type="primary">dctP</name>
    <name evidence="3" type="ORF">HRI96_06905</name>
</gene>
<dbReference type="PANTHER" id="PTHR33376">
    <property type="match status" value="1"/>
</dbReference>
<reference evidence="3" key="1">
    <citation type="submission" date="2020-05" db="EMBL/GenBank/DDBJ databases">
        <authorList>
            <person name="Zeng H."/>
            <person name="Chan Y.K."/>
            <person name="Watt R.M."/>
        </authorList>
    </citation>
    <scope>NUCLEOTIDE SEQUENCE</scope>
    <source>
        <strain evidence="3">ATCC 700773</strain>
    </source>
</reference>
<dbReference type="Proteomes" id="UP000671995">
    <property type="component" value="Chromosome"/>
</dbReference>
<feature type="chain" id="PRO_5037340096" evidence="2">
    <location>
        <begin position="20"/>
        <end position="328"/>
    </location>
</feature>
<dbReference type="Pfam" id="PF03480">
    <property type="entry name" value="DctP"/>
    <property type="match status" value="1"/>
</dbReference>
<accession>A0A975F052</accession>
<dbReference type="EMBL" id="CP054257">
    <property type="protein sequence ID" value="QTQ11947.1"/>
    <property type="molecule type" value="Genomic_DNA"/>
</dbReference>
<proteinExistence type="predicted"/>
<dbReference type="Gene3D" id="3.40.190.170">
    <property type="entry name" value="Bacterial extracellular solute-binding protein, family 7"/>
    <property type="match status" value="1"/>
</dbReference>
<dbReference type="NCBIfam" id="NF037995">
    <property type="entry name" value="TRAP_S1"/>
    <property type="match status" value="1"/>
</dbReference>
<evidence type="ECO:0000256" key="1">
    <source>
        <dbReference type="ARBA" id="ARBA00022729"/>
    </source>
</evidence>
<organism evidence="3 4">
    <name type="scientific">Treponema parvum</name>
    <dbReference type="NCBI Taxonomy" id="138851"/>
    <lineage>
        <taxon>Bacteria</taxon>
        <taxon>Pseudomonadati</taxon>
        <taxon>Spirochaetota</taxon>
        <taxon>Spirochaetia</taxon>
        <taxon>Spirochaetales</taxon>
        <taxon>Treponemataceae</taxon>
        <taxon>Treponema</taxon>
    </lineage>
</organism>
<feature type="signal peptide" evidence="2">
    <location>
        <begin position="1"/>
        <end position="19"/>
    </location>
</feature>
<dbReference type="AlphaFoldDB" id="A0A975F052"/>
<protein>
    <submittedName>
        <fullName evidence="3">TRAP transporter substrate-binding protein DctP</fullName>
    </submittedName>
</protein>
<dbReference type="InterPro" id="IPR038404">
    <property type="entry name" value="TRAP_DctP_sf"/>
</dbReference>
<dbReference type="InterPro" id="IPR018389">
    <property type="entry name" value="DctP_fam"/>
</dbReference>
<evidence type="ECO:0000256" key="2">
    <source>
        <dbReference type="SAM" id="SignalP"/>
    </source>
</evidence>
<dbReference type="GO" id="GO:0055085">
    <property type="term" value="P:transmembrane transport"/>
    <property type="evidence" value="ECO:0007669"/>
    <property type="project" value="InterPro"/>
</dbReference>
<dbReference type="RefSeq" id="WP_210116661.1">
    <property type="nucleotide sequence ID" value="NZ_CP054257.1"/>
</dbReference>
<reference evidence="3" key="2">
    <citation type="journal article" date="2021" name="Microbiol. Resour. Announc.">
        <title>Complete Genome Sequences of Three Human Oral Treponema parvum Isolates.</title>
        <authorList>
            <person name="Zeng H."/>
            <person name="Watt R.M."/>
        </authorList>
    </citation>
    <scope>NUCLEOTIDE SEQUENCE</scope>
    <source>
        <strain evidence="3">ATCC 700773</strain>
    </source>
</reference>
<keyword evidence="1 2" id="KW-0732">Signal</keyword>
<evidence type="ECO:0000313" key="4">
    <source>
        <dbReference type="Proteomes" id="UP000671995"/>
    </source>
</evidence>